<dbReference type="Pfam" id="PF14478">
    <property type="entry name" value="DUF4430"/>
    <property type="match status" value="1"/>
</dbReference>
<dbReference type="Gene3D" id="2.170.130.30">
    <property type="match status" value="1"/>
</dbReference>
<accession>A0A2C9XQZ4</accession>
<protein>
    <recommendedName>
        <fullName evidence="1">Transcobalamin-like C-terminal domain-containing protein</fullName>
    </recommendedName>
</protein>
<dbReference type="AlphaFoldDB" id="A0A2C9XQZ4"/>
<dbReference type="PROSITE" id="PS51257">
    <property type="entry name" value="PROKAR_LIPOPROTEIN"/>
    <property type="match status" value="1"/>
</dbReference>
<reference evidence="2 3" key="1">
    <citation type="submission" date="2017-05" db="EMBL/GenBank/DDBJ databases">
        <title>The Genome Sequence of Enterococcus sp. 10A9_DIV0425.</title>
        <authorList>
            <consortium name="The Broad Institute Genomics Platform"/>
            <consortium name="The Broad Institute Genomic Center for Infectious Diseases"/>
            <person name="Earl A."/>
            <person name="Manson A."/>
            <person name="Schwartman J."/>
            <person name="Gilmore M."/>
            <person name="Abouelleil A."/>
            <person name="Cao P."/>
            <person name="Chapman S."/>
            <person name="Cusick C."/>
            <person name="Shea T."/>
            <person name="Young S."/>
            <person name="Neafsey D."/>
            <person name="Nusbaum C."/>
            <person name="Birren B."/>
        </authorList>
    </citation>
    <scope>NUCLEOTIDE SEQUENCE [LARGE SCALE GENOMIC DNA]</scope>
    <source>
        <strain evidence="2 3">10A9_DIV0425</strain>
    </source>
</reference>
<dbReference type="STRING" id="1987383.A5844_000050"/>
<gene>
    <name evidence="2" type="ORF">A5844_000050</name>
</gene>
<dbReference type="EMBL" id="NGMO01000001">
    <property type="protein sequence ID" value="OTP11836.1"/>
    <property type="molecule type" value="Genomic_DNA"/>
</dbReference>
<evidence type="ECO:0000313" key="2">
    <source>
        <dbReference type="EMBL" id="OTP11836.1"/>
    </source>
</evidence>
<dbReference type="RefSeq" id="WP_086283073.1">
    <property type="nucleotide sequence ID" value="NZ_NGMO01000001.1"/>
</dbReference>
<name>A0A2C9XQZ4_9ENTE</name>
<organism evidence="2 3">
    <name type="scientific">Candidatus Enterococcus wittei</name>
    <dbReference type="NCBI Taxonomy" id="1987383"/>
    <lineage>
        <taxon>Bacteria</taxon>
        <taxon>Bacillati</taxon>
        <taxon>Bacillota</taxon>
        <taxon>Bacilli</taxon>
        <taxon>Lactobacillales</taxon>
        <taxon>Enterococcaceae</taxon>
        <taxon>Enterococcus</taxon>
    </lineage>
</organism>
<keyword evidence="3" id="KW-1185">Reference proteome</keyword>
<evidence type="ECO:0000259" key="1">
    <source>
        <dbReference type="Pfam" id="PF14478"/>
    </source>
</evidence>
<comment type="caution">
    <text evidence="2">The sequence shown here is derived from an EMBL/GenBank/DDBJ whole genome shotgun (WGS) entry which is preliminary data.</text>
</comment>
<feature type="domain" description="Transcobalamin-like C-terminal" evidence="1">
    <location>
        <begin position="64"/>
        <end position="128"/>
    </location>
</feature>
<dbReference type="Proteomes" id="UP000194933">
    <property type="component" value="Unassembled WGS sequence"/>
</dbReference>
<sequence length="131" mass="14848">MKKTINYLILLTVSIILFAGCSNMEKKTIEESHTISTEVQHTATITLQEDGKELVEKEVSFIKGQNLLTILQENFSVEEDQGFITSIEGHQQNKKAQRYWMFSVDGKSAKVGAKEIILKDDQKIVFNLAKI</sequence>
<dbReference type="InterPro" id="IPR027954">
    <property type="entry name" value="Transcobalamin-like_C"/>
</dbReference>
<proteinExistence type="predicted"/>
<evidence type="ECO:0000313" key="3">
    <source>
        <dbReference type="Proteomes" id="UP000194933"/>
    </source>
</evidence>